<dbReference type="GO" id="GO:0030488">
    <property type="term" value="P:tRNA methylation"/>
    <property type="evidence" value="ECO:0007669"/>
    <property type="project" value="TreeGrafter"/>
</dbReference>
<dbReference type="EMBL" id="CAUJNA010003250">
    <property type="protein sequence ID" value="CAJ1397011.1"/>
    <property type="molecule type" value="Genomic_DNA"/>
</dbReference>
<dbReference type="PANTHER" id="PTHR14911:SF13">
    <property type="entry name" value="TRNA (GUANINE(6)-N2)-METHYLTRANSFERASE THUMP3"/>
    <property type="match status" value="1"/>
</dbReference>
<dbReference type="Gene3D" id="3.40.50.150">
    <property type="entry name" value="Vaccinia Virus protein VP39"/>
    <property type="match status" value="1"/>
</dbReference>
<dbReference type="CDD" id="cd02440">
    <property type="entry name" value="AdoMet_MTases"/>
    <property type="match status" value="1"/>
</dbReference>
<dbReference type="InterPro" id="IPR029063">
    <property type="entry name" value="SAM-dependent_MTases_sf"/>
</dbReference>
<dbReference type="PANTHER" id="PTHR14911">
    <property type="entry name" value="THUMP DOMAIN-CONTAINING"/>
    <property type="match status" value="1"/>
</dbReference>
<dbReference type="SUPFAM" id="SSF57756">
    <property type="entry name" value="Retrovirus zinc finger-like domains"/>
    <property type="match status" value="1"/>
</dbReference>
<proteinExistence type="predicted"/>
<evidence type="ECO:0000313" key="3">
    <source>
        <dbReference type="Proteomes" id="UP001178507"/>
    </source>
</evidence>
<dbReference type="InterPro" id="IPR000241">
    <property type="entry name" value="RlmKL-like_Mtase"/>
</dbReference>
<dbReference type="GO" id="GO:0008270">
    <property type="term" value="F:zinc ion binding"/>
    <property type="evidence" value="ECO:0007669"/>
    <property type="project" value="InterPro"/>
</dbReference>
<name>A0AA36NB38_9DINO</name>
<accession>A0AA36NB38</accession>
<gene>
    <name evidence="2" type="ORF">EVOR1521_LOCUS21117</name>
</gene>
<feature type="domain" description="Ribosomal RNA large subunit methyltransferase K/L-like methyltransferase" evidence="1">
    <location>
        <begin position="302"/>
        <end position="456"/>
    </location>
</feature>
<protein>
    <recommendedName>
        <fullName evidence="1">Ribosomal RNA large subunit methyltransferase K/L-like methyltransferase domain-containing protein</fullName>
    </recommendedName>
</protein>
<sequence>MAELPSSWPREGPVLMLLMARGLEDVALRALQGCIQKAYRPLDPAHIHQDSCQESGSCPRAHRSVLSVVLPEVSDQHLAALAATEADDAWPCASPVGEEGEAFVGKALLRLDAFGRQQRRQLLRLAMSSGLFQGALAFVAAKDVESSGARVGRGAETQFQGSLAQVEALVASSPCWVAARTLHSEAQALLGRPGSRPGRQSFRASCVRDGRHKGFRCQDVMAAMGAGALQANGDLDIALYDYEMELLGFLSGPIFACGIWLGPEWRVNSRGEIQKGPERNFHVVPVGDRRGYLPFDVRNLPRLRPSTALALLNLAKPRTGERLLDPFGGVGTIAVEAACRFPGLICISSDKDATACHTAAAHCQLAKKLGALQIGSSLEHRRWDARKLKLEDNSVNLIVSDLPFLNRCDFDFDGSQGARQGLAAVLREMARVLAGSGRAVLLVQSRHMLEDALRYSAGCGLELQESCQGQRNPRAVLIGGAACWVFLLHQVKPSAEPRGVKQPFRKRQGAPPAGYVCRCCELPGHWRDRCPVQRTPAAQLARRATI</sequence>
<dbReference type="InterPro" id="IPR036875">
    <property type="entry name" value="Znf_CCHC_sf"/>
</dbReference>
<keyword evidence="3" id="KW-1185">Reference proteome</keyword>
<organism evidence="2 3">
    <name type="scientific">Effrenium voratum</name>
    <dbReference type="NCBI Taxonomy" id="2562239"/>
    <lineage>
        <taxon>Eukaryota</taxon>
        <taxon>Sar</taxon>
        <taxon>Alveolata</taxon>
        <taxon>Dinophyceae</taxon>
        <taxon>Suessiales</taxon>
        <taxon>Symbiodiniaceae</taxon>
        <taxon>Effrenium</taxon>
    </lineage>
</organism>
<dbReference type="Pfam" id="PF01170">
    <property type="entry name" value="UPF0020"/>
    <property type="match status" value="1"/>
</dbReference>
<dbReference type="GO" id="GO:0003676">
    <property type="term" value="F:nucleic acid binding"/>
    <property type="evidence" value="ECO:0007669"/>
    <property type="project" value="InterPro"/>
</dbReference>
<dbReference type="GO" id="GO:0043527">
    <property type="term" value="C:tRNA methyltransferase complex"/>
    <property type="evidence" value="ECO:0007669"/>
    <property type="project" value="UniProtKB-ARBA"/>
</dbReference>
<reference evidence="2" key="1">
    <citation type="submission" date="2023-08" db="EMBL/GenBank/DDBJ databases">
        <authorList>
            <person name="Chen Y."/>
            <person name="Shah S."/>
            <person name="Dougan E. K."/>
            <person name="Thang M."/>
            <person name="Chan C."/>
        </authorList>
    </citation>
    <scope>NUCLEOTIDE SEQUENCE</scope>
</reference>
<dbReference type="SUPFAM" id="SSF53335">
    <property type="entry name" value="S-adenosyl-L-methionine-dependent methyltransferases"/>
    <property type="match status" value="1"/>
</dbReference>
<dbReference type="Proteomes" id="UP001178507">
    <property type="component" value="Unassembled WGS sequence"/>
</dbReference>
<dbReference type="GO" id="GO:0016423">
    <property type="term" value="F:tRNA (guanine) methyltransferase activity"/>
    <property type="evidence" value="ECO:0007669"/>
    <property type="project" value="TreeGrafter"/>
</dbReference>
<evidence type="ECO:0000259" key="1">
    <source>
        <dbReference type="Pfam" id="PF01170"/>
    </source>
</evidence>
<comment type="caution">
    <text evidence="2">The sequence shown here is derived from an EMBL/GenBank/DDBJ whole genome shotgun (WGS) entry which is preliminary data.</text>
</comment>
<dbReference type="AlphaFoldDB" id="A0AA36NB38"/>
<evidence type="ECO:0000313" key="2">
    <source>
        <dbReference type="EMBL" id="CAJ1397011.1"/>
    </source>
</evidence>